<comment type="subcellular location">
    <subcellularLocation>
        <location evidence="1">Cell membrane</location>
        <topology evidence="1">Multi-pass membrane protein</topology>
    </subcellularLocation>
</comment>
<feature type="transmembrane region" description="Helical" evidence="6">
    <location>
        <begin position="7"/>
        <end position="29"/>
    </location>
</feature>
<keyword evidence="2" id="KW-1003">Cell membrane</keyword>
<sequence length="300" mass="33069">MKKIRSLIFEYLQIALAILLASIGLKAFLLPNGFLDGGVTGIAILLGEFVPIEISYILPIISIPFFILGWLTLTKRVMIKSVISVLVLAVVIHFENFEAVTNEKLLIAIFGGISLGAGIGLAIKNGAVLDGSEILGIYLHDKFGIPIGTIILLFNTVLFAITAWLISIEIALYSILTFIITGKVIDFVFEGFEDYIGLLIVSHKQKEIQDELLNQVGLGMTIYGGVRGFGSRGEINNVEVIQTVLNRIDSKKVHRIVDTIDEDAFIIEFEVNSVKGGVLRKYLSREKTRTLSPDLYNKDL</sequence>
<evidence type="ECO:0000256" key="6">
    <source>
        <dbReference type="SAM" id="Phobius"/>
    </source>
</evidence>
<keyword evidence="4 6" id="KW-1133">Transmembrane helix</keyword>
<dbReference type="KEGG" id="fld:ABNE31_10690"/>
<keyword evidence="3 6" id="KW-0812">Transmembrane</keyword>
<keyword evidence="5 6" id="KW-0472">Membrane</keyword>
<evidence type="ECO:0000256" key="5">
    <source>
        <dbReference type="ARBA" id="ARBA00023136"/>
    </source>
</evidence>
<proteinExistence type="predicted"/>
<feature type="transmembrane region" description="Helical" evidence="6">
    <location>
        <begin position="49"/>
        <end position="70"/>
    </location>
</feature>
<dbReference type="InterPro" id="IPR015867">
    <property type="entry name" value="N-reg_PII/ATP_PRibTrfase_C"/>
</dbReference>
<protein>
    <submittedName>
        <fullName evidence="8">YitT family protein</fullName>
    </submittedName>
</protein>
<evidence type="ECO:0000313" key="8">
    <source>
        <dbReference type="EMBL" id="XBQ22064.1"/>
    </source>
</evidence>
<organism evidence="8">
    <name type="scientific">Flagellimonas sp. MMG031</name>
    <dbReference type="NCBI Taxonomy" id="3158549"/>
    <lineage>
        <taxon>Bacteria</taxon>
        <taxon>Pseudomonadati</taxon>
        <taxon>Bacteroidota</taxon>
        <taxon>Flavobacteriia</taxon>
        <taxon>Flavobacteriales</taxon>
        <taxon>Flavobacteriaceae</taxon>
        <taxon>Flagellimonas</taxon>
    </lineage>
</organism>
<dbReference type="PANTHER" id="PTHR33545:SF3">
    <property type="entry name" value="UPF0750 MEMBRANE PROTEIN YQFU"/>
    <property type="match status" value="1"/>
</dbReference>
<dbReference type="GO" id="GO:0005886">
    <property type="term" value="C:plasma membrane"/>
    <property type="evidence" value="ECO:0007669"/>
    <property type="project" value="UniProtKB-SubCell"/>
</dbReference>
<name>A0AAU7MUZ4_9FLAO</name>
<feature type="transmembrane region" description="Helical" evidence="6">
    <location>
        <begin position="106"/>
        <end position="123"/>
    </location>
</feature>
<dbReference type="Gene3D" id="3.30.70.120">
    <property type="match status" value="1"/>
</dbReference>
<evidence type="ECO:0000256" key="3">
    <source>
        <dbReference type="ARBA" id="ARBA00022692"/>
    </source>
</evidence>
<dbReference type="Pfam" id="PF02588">
    <property type="entry name" value="YitT_membrane"/>
    <property type="match status" value="1"/>
</dbReference>
<evidence type="ECO:0000256" key="1">
    <source>
        <dbReference type="ARBA" id="ARBA00004651"/>
    </source>
</evidence>
<feature type="domain" description="DUF2179" evidence="7">
    <location>
        <begin position="219"/>
        <end position="276"/>
    </location>
</feature>
<evidence type="ECO:0000256" key="4">
    <source>
        <dbReference type="ARBA" id="ARBA00022989"/>
    </source>
</evidence>
<dbReference type="EMBL" id="CP157804">
    <property type="protein sequence ID" value="XBQ22064.1"/>
    <property type="molecule type" value="Genomic_DNA"/>
</dbReference>
<feature type="transmembrane region" description="Helical" evidence="6">
    <location>
        <begin position="170"/>
        <end position="189"/>
    </location>
</feature>
<dbReference type="Pfam" id="PF10035">
    <property type="entry name" value="DUF2179"/>
    <property type="match status" value="1"/>
</dbReference>
<evidence type="ECO:0000256" key="2">
    <source>
        <dbReference type="ARBA" id="ARBA00022475"/>
    </source>
</evidence>
<dbReference type="AlphaFoldDB" id="A0AAU7MUZ4"/>
<evidence type="ECO:0000259" key="7">
    <source>
        <dbReference type="Pfam" id="PF10035"/>
    </source>
</evidence>
<dbReference type="InterPro" id="IPR019264">
    <property type="entry name" value="DUF2179"/>
</dbReference>
<dbReference type="InterPro" id="IPR003740">
    <property type="entry name" value="YitT"/>
</dbReference>
<gene>
    <name evidence="8" type="ORF">ABNE31_10690</name>
</gene>
<dbReference type="InterPro" id="IPR051461">
    <property type="entry name" value="UPF0750_membrane"/>
</dbReference>
<dbReference type="PANTHER" id="PTHR33545">
    <property type="entry name" value="UPF0750 MEMBRANE PROTEIN YITT-RELATED"/>
    <property type="match status" value="1"/>
</dbReference>
<feature type="transmembrane region" description="Helical" evidence="6">
    <location>
        <begin position="143"/>
        <end position="164"/>
    </location>
</feature>
<accession>A0AAU7MUZ4</accession>
<reference evidence="8" key="1">
    <citation type="submission" date="2024-05" db="EMBL/GenBank/DDBJ databases">
        <title>Draft Genome Sequences of Flagellimonas sp. MMG031 and Marinobacter sp. MMG032 Isolated from the dinoflagellate Symbiodinium pilosum.</title>
        <authorList>
            <person name="Shikuma N.J."/>
            <person name="Farrell M.V."/>
        </authorList>
    </citation>
    <scope>NUCLEOTIDE SEQUENCE</scope>
    <source>
        <strain evidence="8">MMG031</strain>
    </source>
</reference>
<dbReference type="RefSeq" id="WP_349351115.1">
    <property type="nucleotide sequence ID" value="NZ_CP157804.1"/>
</dbReference>
<dbReference type="PIRSF" id="PIRSF006483">
    <property type="entry name" value="Membrane_protein_YitT"/>
    <property type="match status" value="1"/>
</dbReference>